<sequence length="310" mass="34723">MEGGSAIILSTKQRSSVSIENHDKPYNLFYSSVLDQYFEFSVNNNFKVDWVENDPQSFGLFISLAICELKVKPSKALISIDTNEFYSNGKKIGLGSSASIASVIISALDEYFNLQLSESEKLQKALNIHALSQDNFGSGLDVITSYADCGVVECNLKMANELKWRSLKWPSDLYIKGVITSDQSSTKIMIEKYNHGKDSNQIFFKQLYSEIGHLLNKISTAWDTQNSAKILELMGEYNTFIKQLNEKFNLGIFSDEHKRLIDLARSADIFYKPSGAGGGDLGLVITNSEKKLTYFLSTLSDSNFSIIDLR</sequence>
<dbReference type="InterPro" id="IPR006204">
    <property type="entry name" value="GHMP_kinase_N_dom"/>
</dbReference>
<dbReference type="Gene3D" id="3.30.230.10">
    <property type="match status" value="1"/>
</dbReference>
<dbReference type="GO" id="GO:0005524">
    <property type="term" value="F:ATP binding"/>
    <property type="evidence" value="ECO:0007669"/>
    <property type="project" value="UniProtKB-KW"/>
</dbReference>
<protein>
    <recommendedName>
        <fullName evidence="3">GHMP kinase N-terminal domain-containing protein</fullName>
    </recommendedName>
</protein>
<evidence type="ECO:0000256" key="1">
    <source>
        <dbReference type="ARBA" id="ARBA00022741"/>
    </source>
</evidence>
<name>A0A381QVZ2_9ZZZZ</name>
<accession>A0A381QVZ2</accession>
<dbReference type="SUPFAM" id="SSF55060">
    <property type="entry name" value="GHMP Kinase, C-terminal domain"/>
    <property type="match status" value="1"/>
</dbReference>
<keyword evidence="2" id="KW-0067">ATP-binding</keyword>
<dbReference type="EMBL" id="UINC01001558">
    <property type="protein sequence ID" value="SUZ83581.1"/>
    <property type="molecule type" value="Genomic_DNA"/>
</dbReference>
<feature type="domain" description="GHMP kinase N-terminal" evidence="3">
    <location>
        <begin position="91"/>
        <end position="146"/>
    </location>
</feature>
<organism evidence="4">
    <name type="scientific">marine metagenome</name>
    <dbReference type="NCBI Taxonomy" id="408172"/>
    <lineage>
        <taxon>unclassified sequences</taxon>
        <taxon>metagenomes</taxon>
        <taxon>ecological metagenomes</taxon>
    </lineage>
</organism>
<dbReference type="InterPro" id="IPR036554">
    <property type="entry name" value="GHMP_kinase_C_sf"/>
</dbReference>
<dbReference type="AlphaFoldDB" id="A0A381QVZ2"/>
<gene>
    <name evidence="4" type="ORF">METZ01_LOCUS36435</name>
</gene>
<evidence type="ECO:0000313" key="4">
    <source>
        <dbReference type="EMBL" id="SUZ83581.1"/>
    </source>
</evidence>
<proteinExistence type="predicted"/>
<evidence type="ECO:0000256" key="2">
    <source>
        <dbReference type="ARBA" id="ARBA00022840"/>
    </source>
</evidence>
<keyword evidence="1" id="KW-0547">Nucleotide-binding</keyword>
<reference evidence="4" key="1">
    <citation type="submission" date="2018-05" db="EMBL/GenBank/DDBJ databases">
        <authorList>
            <person name="Lanie J.A."/>
            <person name="Ng W.-L."/>
            <person name="Kazmierczak K.M."/>
            <person name="Andrzejewski T.M."/>
            <person name="Davidsen T.M."/>
            <person name="Wayne K.J."/>
            <person name="Tettelin H."/>
            <person name="Glass J.I."/>
            <person name="Rusch D."/>
            <person name="Podicherti R."/>
            <person name="Tsui H.-C.T."/>
            <person name="Winkler M.E."/>
        </authorList>
    </citation>
    <scope>NUCLEOTIDE SEQUENCE</scope>
</reference>
<dbReference type="SUPFAM" id="SSF54211">
    <property type="entry name" value="Ribosomal protein S5 domain 2-like"/>
    <property type="match status" value="1"/>
</dbReference>
<dbReference type="InterPro" id="IPR014721">
    <property type="entry name" value="Ribsml_uS5_D2-typ_fold_subgr"/>
</dbReference>
<dbReference type="Pfam" id="PF00288">
    <property type="entry name" value="GHMP_kinases_N"/>
    <property type="match status" value="1"/>
</dbReference>
<dbReference type="Gene3D" id="3.30.70.890">
    <property type="entry name" value="GHMP kinase, C-terminal domain"/>
    <property type="match status" value="1"/>
</dbReference>
<dbReference type="InterPro" id="IPR020568">
    <property type="entry name" value="Ribosomal_Su5_D2-typ_SF"/>
</dbReference>
<evidence type="ECO:0000259" key="3">
    <source>
        <dbReference type="Pfam" id="PF00288"/>
    </source>
</evidence>